<evidence type="ECO:0000256" key="1">
    <source>
        <dbReference type="ARBA" id="ARBA00022491"/>
    </source>
</evidence>
<dbReference type="InterPro" id="IPR014710">
    <property type="entry name" value="RmlC-like_jellyroll"/>
</dbReference>
<reference evidence="6 7" key="1">
    <citation type="submission" date="2016-12" db="EMBL/GenBank/DDBJ databases">
        <authorList>
            <person name="Song W.-J."/>
            <person name="Kurnit D.M."/>
        </authorList>
    </citation>
    <scope>NUCLEOTIDE SEQUENCE [LARGE SCALE GENOMIC DNA]</scope>
    <source>
        <strain evidence="6 7">IMCC3135</strain>
    </source>
</reference>
<protein>
    <submittedName>
        <fullName evidence="6">HTH-type transcriptional regulator NimR</fullName>
    </submittedName>
</protein>
<dbReference type="PANTHER" id="PTHR11019">
    <property type="entry name" value="HTH-TYPE TRANSCRIPTIONAL REGULATOR NIMR"/>
    <property type="match status" value="1"/>
</dbReference>
<sequence length="265" mass="29069">MPRTSQTEVFISTDVSRLEDFPQAVVAYGRDLAAGDVLSFHHHQRAQLVYASSGVMTVTTLTAAYIVPPQNAVWMLAGVRHRIDARSDVLMRTVYVDTEKIAGLPEEVCVLQVSTLLRELIIAAVEAGSEYDPDSPQARIMEVILDQIIAQPVAALALPMPLDGRLVRIAEALVCNPADNRNLGEWAREVGASKRTLTRLFAIQTGMSFRAWRQQCRLHCALELLAAGRSVTVVSGEVGYENASAFIAMFQRCLGTSPSRFLNQS</sequence>
<accession>A0A2Z2NQR8</accession>
<dbReference type="CDD" id="cd06124">
    <property type="entry name" value="cupin_NimR-like_N"/>
    <property type="match status" value="1"/>
</dbReference>
<dbReference type="InterPro" id="IPR011051">
    <property type="entry name" value="RmlC_Cupin_sf"/>
</dbReference>
<dbReference type="SUPFAM" id="SSF46689">
    <property type="entry name" value="Homeodomain-like"/>
    <property type="match status" value="1"/>
</dbReference>
<dbReference type="PROSITE" id="PS01124">
    <property type="entry name" value="HTH_ARAC_FAMILY_2"/>
    <property type="match status" value="1"/>
</dbReference>
<keyword evidence="7" id="KW-1185">Reference proteome</keyword>
<dbReference type="Pfam" id="PF12833">
    <property type="entry name" value="HTH_18"/>
    <property type="match status" value="1"/>
</dbReference>
<dbReference type="InterPro" id="IPR003313">
    <property type="entry name" value="AraC-bd"/>
</dbReference>
<evidence type="ECO:0000256" key="2">
    <source>
        <dbReference type="ARBA" id="ARBA00023015"/>
    </source>
</evidence>
<organism evidence="6 7">
    <name type="scientific">Granulosicoccus antarcticus IMCC3135</name>
    <dbReference type="NCBI Taxonomy" id="1192854"/>
    <lineage>
        <taxon>Bacteria</taxon>
        <taxon>Pseudomonadati</taxon>
        <taxon>Pseudomonadota</taxon>
        <taxon>Gammaproteobacteria</taxon>
        <taxon>Chromatiales</taxon>
        <taxon>Granulosicoccaceae</taxon>
        <taxon>Granulosicoccus</taxon>
    </lineage>
</organism>
<keyword evidence="2" id="KW-0805">Transcription regulation</keyword>
<dbReference type="SMART" id="SM00342">
    <property type="entry name" value="HTH_ARAC"/>
    <property type="match status" value="1"/>
</dbReference>
<dbReference type="RefSeq" id="WP_088918957.1">
    <property type="nucleotide sequence ID" value="NZ_CP018632.1"/>
</dbReference>
<name>A0A2Z2NQR8_9GAMM</name>
<evidence type="ECO:0000259" key="5">
    <source>
        <dbReference type="PROSITE" id="PS01124"/>
    </source>
</evidence>
<dbReference type="SUPFAM" id="SSF51182">
    <property type="entry name" value="RmlC-like cupins"/>
    <property type="match status" value="1"/>
</dbReference>
<dbReference type="PANTHER" id="PTHR11019:SF159">
    <property type="entry name" value="TRANSCRIPTIONAL REGULATOR-RELATED"/>
    <property type="match status" value="1"/>
</dbReference>
<dbReference type="GO" id="GO:0043565">
    <property type="term" value="F:sequence-specific DNA binding"/>
    <property type="evidence" value="ECO:0007669"/>
    <property type="project" value="InterPro"/>
</dbReference>
<evidence type="ECO:0000313" key="7">
    <source>
        <dbReference type="Proteomes" id="UP000250079"/>
    </source>
</evidence>
<dbReference type="EMBL" id="CP018632">
    <property type="protein sequence ID" value="ASJ73826.1"/>
    <property type="molecule type" value="Genomic_DNA"/>
</dbReference>
<evidence type="ECO:0000313" key="6">
    <source>
        <dbReference type="EMBL" id="ASJ73826.1"/>
    </source>
</evidence>
<keyword evidence="4" id="KW-0804">Transcription</keyword>
<gene>
    <name evidence="6" type="primary">nimR</name>
    <name evidence="6" type="ORF">IMCC3135_18735</name>
</gene>
<dbReference type="OrthoDB" id="9804543at2"/>
<dbReference type="AlphaFoldDB" id="A0A2Z2NQR8"/>
<dbReference type="GO" id="GO:0003700">
    <property type="term" value="F:DNA-binding transcription factor activity"/>
    <property type="evidence" value="ECO:0007669"/>
    <property type="project" value="InterPro"/>
</dbReference>
<keyword evidence="3" id="KW-0238">DNA-binding</keyword>
<dbReference type="KEGG" id="gai:IMCC3135_18735"/>
<dbReference type="FunFam" id="1.10.10.60:FF:000132">
    <property type="entry name" value="AraC family transcriptional regulator"/>
    <property type="match status" value="1"/>
</dbReference>
<dbReference type="InterPro" id="IPR009057">
    <property type="entry name" value="Homeodomain-like_sf"/>
</dbReference>
<dbReference type="InterPro" id="IPR018060">
    <property type="entry name" value="HTH_AraC"/>
</dbReference>
<evidence type="ECO:0000256" key="3">
    <source>
        <dbReference type="ARBA" id="ARBA00023125"/>
    </source>
</evidence>
<dbReference type="Gene3D" id="2.60.120.10">
    <property type="entry name" value="Jelly Rolls"/>
    <property type="match status" value="1"/>
</dbReference>
<feature type="domain" description="HTH araC/xylS-type" evidence="5">
    <location>
        <begin position="167"/>
        <end position="264"/>
    </location>
</feature>
<evidence type="ECO:0000256" key="4">
    <source>
        <dbReference type="ARBA" id="ARBA00023163"/>
    </source>
</evidence>
<dbReference type="Gene3D" id="1.10.10.60">
    <property type="entry name" value="Homeodomain-like"/>
    <property type="match status" value="1"/>
</dbReference>
<dbReference type="Pfam" id="PF02311">
    <property type="entry name" value="AraC_binding"/>
    <property type="match status" value="1"/>
</dbReference>
<keyword evidence="1" id="KW-0678">Repressor</keyword>
<dbReference type="Proteomes" id="UP000250079">
    <property type="component" value="Chromosome"/>
</dbReference>
<proteinExistence type="predicted"/>